<sequence>MSIYREEAIETLIEALRRKAFLISQIMALDAFSSLSGRLTASGKSLTEAMLLKSAGLDQSYNALLKAEKQPHEVEQMETMEEEENVARSWEKRAAFVLCNHENGSIFKALEECLKSNSLEMAKSCLVIATWLTHMLTNLPDTGVRDTARNCLLDQFRNVLQSSRNLEEKALATVALRSFIDDQDALKELGAYAKTICKSLRKLKRSSVVVTDILKALMNLTSINATELWSCAEVTEIDSGSNGEVLSLVHLKGRVFSSHSDGTIK</sequence>
<dbReference type="Pfam" id="PF23628">
    <property type="entry name" value="ARM_LIN_C"/>
    <property type="match status" value="1"/>
</dbReference>
<dbReference type="Proteomes" id="UP000631114">
    <property type="component" value="Unassembled WGS sequence"/>
</dbReference>
<dbReference type="PANTHER" id="PTHR47446:SF3">
    <property type="entry name" value="RING-TYPE E3 UBIQUITIN TRANSFERASE"/>
    <property type="match status" value="1"/>
</dbReference>
<organism evidence="2 3">
    <name type="scientific">Coptis chinensis</name>
    <dbReference type="NCBI Taxonomy" id="261450"/>
    <lineage>
        <taxon>Eukaryota</taxon>
        <taxon>Viridiplantae</taxon>
        <taxon>Streptophyta</taxon>
        <taxon>Embryophyta</taxon>
        <taxon>Tracheophyta</taxon>
        <taxon>Spermatophyta</taxon>
        <taxon>Magnoliopsida</taxon>
        <taxon>Ranunculales</taxon>
        <taxon>Ranunculaceae</taxon>
        <taxon>Coptidoideae</taxon>
        <taxon>Coptis</taxon>
    </lineage>
</organism>
<comment type="caution">
    <text evidence="2">The sequence shown here is derived from an EMBL/GenBank/DDBJ whole genome shotgun (WGS) entry which is preliminary data.</text>
</comment>
<dbReference type="EMBL" id="JADFTS010000009">
    <property type="protein sequence ID" value="KAF9589316.1"/>
    <property type="molecule type" value="Genomic_DNA"/>
</dbReference>
<feature type="non-terminal residue" evidence="2">
    <location>
        <position position="265"/>
    </location>
</feature>
<proteinExistence type="predicted"/>
<name>A0A835LJ76_9MAGN</name>
<keyword evidence="3" id="KW-1185">Reference proteome</keyword>
<evidence type="ECO:0000259" key="1">
    <source>
        <dbReference type="Pfam" id="PF23628"/>
    </source>
</evidence>
<feature type="domain" description="Putative E3 ubiquitin-protein ligase LIN ARM-like" evidence="1">
    <location>
        <begin position="1"/>
        <end position="215"/>
    </location>
</feature>
<dbReference type="PANTHER" id="PTHR47446">
    <property type="entry name" value="RING-TYPE E3 UBIQUITIN TRANSFERASE"/>
    <property type="match status" value="1"/>
</dbReference>
<evidence type="ECO:0000313" key="3">
    <source>
        <dbReference type="Proteomes" id="UP000631114"/>
    </source>
</evidence>
<dbReference type="InterPro" id="IPR052858">
    <property type="entry name" value="E3_ubiquitin-ligase_LIN"/>
</dbReference>
<reference evidence="2 3" key="1">
    <citation type="submission" date="2020-10" db="EMBL/GenBank/DDBJ databases">
        <title>The Coptis chinensis genome and diversification of protoberbering-type alkaloids.</title>
        <authorList>
            <person name="Wang B."/>
            <person name="Shu S."/>
            <person name="Song C."/>
            <person name="Liu Y."/>
        </authorList>
    </citation>
    <scope>NUCLEOTIDE SEQUENCE [LARGE SCALE GENOMIC DNA]</scope>
    <source>
        <strain evidence="2">HL-2020</strain>
        <tissue evidence="2">Leaf</tissue>
    </source>
</reference>
<accession>A0A835LJ76</accession>
<dbReference type="OrthoDB" id="822094at2759"/>
<gene>
    <name evidence="2" type="ORF">IFM89_022643</name>
</gene>
<evidence type="ECO:0000313" key="2">
    <source>
        <dbReference type="EMBL" id="KAF9589316.1"/>
    </source>
</evidence>
<protein>
    <recommendedName>
        <fullName evidence="1">Putative E3 ubiquitin-protein ligase LIN ARM-like domain-containing protein</fullName>
    </recommendedName>
</protein>
<dbReference type="AlphaFoldDB" id="A0A835LJ76"/>
<dbReference type="InterPro" id="IPR055566">
    <property type="entry name" value="ARM_LIN"/>
</dbReference>